<feature type="compositionally biased region" description="Polar residues" evidence="1">
    <location>
        <begin position="76"/>
        <end position="89"/>
    </location>
</feature>
<proteinExistence type="predicted"/>
<keyword evidence="3" id="KW-1185">Reference proteome</keyword>
<comment type="caution">
    <text evidence="2">The sequence shown here is derived from an EMBL/GenBank/DDBJ whole genome shotgun (WGS) entry which is preliminary data.</text>
</comment>
<dbReference type="EMBL" id="CAAALY010101329">
    <property type="protein sequence ID" value="VEL29227.1"/>
    <property type="molecule type" value="Genomic_DNA"/>
</dbReference>
<accession>A0A3S5FF35</accession>
<evidence type="ECO:0000313" key="2">
    <source>
        <dbReference type="EMBL" id="VEL29227.1"/>
    </source>
</evidence>
<feature type="region of interest" description="Disordered" evidence="1">
    <location>
        <begin position="239"/>
        <end position="261"/>
    </location>
</feature>
<dbReference type="AlphaFoldDB" id="A0A3S5FF35"/>
<evidence type="ECO:0000256" key="1">
    <source>
        <dbReference type="SAM" id="MobiDB-lite"/>
    </source>
</evidence>
<organism evidence="2 3">
    <name type="scientific">Protopolystoma xenopodis</name>
    <dbReference type="NCBI Taxonomy" id="117903"/>
    <lineage>
        <taxon>Eukaryota</taxon>
        <taxon>Metazoa</taxon>
        <taxon>Spiralia</taxon>
        <taxon>Lophotrochozoa</taxon>
        <taxon>Platyhelminthes</taxon>
        <taxon>Monogenea</taxon>
        <taxon>Polyopisthocotylea</taxon>
        <taxon>Polystomatidea</taxon>
        <taxon>Polystomatidae</taxon>
        <taxon>Protopolystoma</taxon>
    </lineage>
</organism>
<name>A0A3S5FF35_9PLAT</name>
<feature type="region of interest" description="Disordered" evidence="1">
    <location>
        <begin position="1"/>
        <end position="38"/>
    </location>
</feature>
<reference evidence="2" key="1">
    <citation type="submission" date="2018-11" db="EMBL/GenBank/DDBJ databases">
        <authorList>
            <consortium name="Pathogen Informatics"/>
        </authorList>
    </citation>
    <scope>NUCLEOTIDE SEQUENCE</scope>
</reference>
<dbReference type="Proteomes" id="UP000784294">
    <property type="component" value="Unassembled WGS sequence"/>
</dbReference>
<sequence>MDISSLSLSPPFDYDEEINENGDGPETPDTSISDHENTVDKCTGTSFSCLSDVDIGAPSGLNRFISNPVAESSCSSSIFPQRSPDSTALNLMPSPASKSSEPELPGKMVEKCESTPIASCTRVNLLPHADNDSSAMDWSRVAFRLDNETHSRGSDVSKSSSPSMMIVSPVSSVPGVVNYHLPLRKPSSTNFQHPSSDMCQEHFNAGESPGYLVQYSSSHTDTISSHLFNASIGCADGSTSAATATSNNTTGGNNTSNGVTSSNPNSILSSAAGAYAGASLYGGGLSGPAGGSSWGNGGPLMSLGAHVQVIMIHITKLVLK</sequence>
<protein>
    <submittedName>
        <fullName evidence="2">Uncharacterized protein</fullName>
    </submittedName>
</protein>
<feature type="region of interest" description="Disordered" evidence="1">
    <location>
        <begin position="76"/>
        <end position="106"/>
    </location>
</feature>
<gene>
    <name evidence="2" type="ORF">PXEA_LOCUS22667</name>
</gene>
<evidence type="ECO:0000313" key="3">
    <source>
        <dbReference type="Proteomes" id="UP000784294"/>
    </source>
</evidence>